<sequence length="644" mass="75330">MREKHLALIKILVNQEEWQTAKQLSLQLHISERSVKNYIGEINYFENNLIEGSRKGYMIQRERGKALLAHQVRSVPETPGERVNYIITELLTRDSEGGQGIDLYDISEKIFVSYETLKKDMVKVRKKLKEYGLYANVVTQKVSMEGRELDKRRLLSSILYEEFNKNILSLDVVQNAFPDYDLEELRDIILTECKKYHYFINDYAMVNLILDVVISMDRIRKNCTFRTHMAERRRYGIREMELSEQIADRIEQAFSIRFTEQEIEELTSLLISHLMKVDYDMLNHENIREFIEPECLDIVDRVLVYLNENYFIDTENDEFVVKFTIHIHNLLRRMENQYTTKNPLTEHIKNSCPLIFECAVGVANCLSQLTGYKVDEDEIAYIALHIGGNLETYENQKDKLGCILLSPQYYDMADIMMEKIAGSFSEDLVIKTVVTKPSELSMAKREDMIISTIAVDPAQWDHVVQVNPFLPERDLSSIRRKISEVKQAKKLERLRKMLMQITSPELFCKNGEIGNQKQALAYMIRALEEQGYVDGEFIHEVEDREAHSSTAFGRLAVPHSLKMDANRTGMYILLSDKPIAWAEHMVNVVLLFAINREDRELFHEIFDNLIVLLLEYQNLDKVLQSNTYEEFIEAILERRFYGNI</sequence>
<dbReference type="InterPro" id="IPR036634">
    <property type="entry name" value="PRD_sf"/>
</dbReference>
<dbReference type="GO" id="GO:0006355">
    <property type="term" value="P:regulation of DNA-templated transcription"/>
    <property type="evidence" value="ECO:0007669"/>
    <property type="project" value="InterPro"/>
</dbReference>
<evidence type="ECO:0000259" key="5">
    <source>
        <dbReference type="PROSITE" id="PS51094"/>
    </source>
</evidence>
<feature type="domain" description="PTS EIIA type-2" evidence="5">
    <location>
        <begin position="500"/>
        <end position="639"/>
    </location>
</feature>
<evidence type="ECO:0000256" key="1">
    <source>
        <dbReference type="ARBA" id="ARBA00022737"/>
    </source>
</evidence>
<reference evidence="7 8" key="1">
    <citation type="submission" date="2011-04" db="EMBL/GenBank/DDBJ databases">
        <title>The Genome Sequence of Clostridium citroniae WAL-19142.</title>
        <authorList>
            <consortium name="The Broad Institute Genome Sequencing Platform"/>
            <person name="Earl A."/>
            <person name="Ward D."/>
            <person name="Feldgarden M."/>
            <person name="Gevers D."/>
            <person name="Warren Y.A."/>
            <person name="Tyrrell K.L."/>
            <person name="Citron D.M."/>
            <person name="Goldstein E.J."/>
            <person name="Daigneault M."/>
            <person name="Allen-Vercoe E."/>
            <person name="Young S.K."/>
            <person name="Zeng Q."/>
            <person name="Gargeya S."/>
            <person name="Fitzgerald M."/>
            <person name="Haas B."/>
            <person name="Abouelleil A."/>
            <person name="Alvarado L."/>
            <person name="Arachchi H.M."/>
            <person name="Berlin A."/>
            <person name="Brown A."/>
            <person name="Chapman S.B."/>
            <person name="Chen Z."/>
            <person name="Dunbar C."/>
            <person name="Freedman E."/>
            <person name="Gearin G."/>
            <person name="Gellesch M."/>
            <person name="Goldberg J."/>
            <person name="Griggs A."/>
            <person name="Gujja S."/>
            <person name="Heilman E.R."/>
            <person name="Heiman D."/>
            <person name="Howarth C."/>
            <person name="Larson L."/>
            <person name="Lui A."/>
            <person name="MacDonald P.J."/>
            <person name="Mehta T."/>
            <person name="Montmayeur A."/>
            <person name="Murphy C."/>
            <person name="Neiman D."/>
            <person name="Pearson M."/>
            <person name="Priest M."/>
            <person name="Roberts A."/>
            <person name="Saif S."/>
            <person name="Shea T."/>
            <person name="Shenoy N."/>
            <person name="Sisk P."/>
            <person name="Stolte C."/>
            <person name="Sykes S."/>
            <person name="White J."/>
            <person name="Yandava C."/>
            <person name="Wortman J."/>
            <person name="Nusbaum C."/>
            <person name="Birren B."/>
        </authorList>
    </citation>
    <scope>NUCLEOTIDE SEQUENCE [LARGE SCALE GENOMIC DNA]</scope>
    <source>
        <strain evidence="7 8">WAL-19142</strain>
    </source>
</reference>
<dbReference type="PROSITE" id="PS51094">
    <property type="entry name" value="PTS_EIIA_TYPE_2"/>
    <property type="match status" value="1"/>
</dbReference>
<dbReference type="AlphaFoldDB" id="A0A0J9CC62"/>
<dbReference type="SUPFAM" id="SSF63520">
    <property type="entry name" value="PTS-regulatory domain, PRD"/>
    <property type="match status" value="2"/>
</dbReference>
<dbReference type="PROSITE" id="PS51372">
    <property type="entry name" value="PRD_2"/>
    <property type="match status" value="2"/>
</dbReference>
<dbReference type="GeneID" id="93164694"/>
<evidence type="ECO:0000313" key="8">
    <source>
        <dbReference type="Proteomes" id="UP000037392"/>
    </source>
</evidence>
<protein>
    <submittedName>
        <fullName evidence="7">Uncharacterized protein</fullName>
    </submittedName>
</protein>
<dbReference type="EMBL" id="ADLK01000008">
    <property type="protein sequence ID" value="KMW22712.1"/>
    <property type="molecule type" value="Genomic_DNA"/>
</dbReference>
<keyword evidence="1" id="KW-0677">Repeat</keyword>
<organism evidence="7 8">
    <name type="scientific">[Clostridium] citroniae WAL-19142</name>
    <dbReference type="NCBI Taxonomy" id="742734"/>
    <lineage>
        <taxon>Bacteria</taxon>
        <taxon>Bacillati</taxon>
        <taxon>Bacillota</taxon>
        <taxon>Clostridia</taxon>
        <taxon>Lachnospirales</taxon>
        <taxon>Lachnospiraceae</taxon>
        <taxon>Enterocloster</taxon>
    </lineage>
</organism>
<dbReference type="SUPFAM" id="SSF55804">
    <property type="entry name" value="Phoshotransferase/anion transport protein"/>
    <property type="match status" value="1"/>
</dbReference>
<keyword evidence="2" id="KW-0805">Transcription regulation</keyword>
<dbReference type="InterPro" id="IPR050661">
    <property type="entry name" value="BglG_antiterminators"/>
</dbReference>
<dbReference type="Gene3D" id="1.10.10.10">
    <property type="entry name" value="Winged helix-like DNA-binding domain superfamily/Winged helix DNA-binding domain"/>
    <property type="match status" value="1"/>
</dbReference>
<evidence type="ECO:0000259" key="6">
    <source>
        <dbReference type="PROSITE" id="PS51372"/>
    </source>
</evidence>
<feature type="domain" description="PRD" evidence="6">
    <location>
        <begin position="176"/>
        <end position="280"/>
    </location>
</feature>
<dbReference type="InterPro" id="IPR036388">
    <property type="entry name" value="WH-like_DNA-bd_sf"/>
</dbReference>
<dbReference type="OrthoDB" id="3175596at2"/>
<evidence type="ECO:0000313" key="7">
    <source>
        <dbReference type="EMBL" id="KMW22712.1"/>
    </source>
</evidence>
<feature type="domain" description="PRD" evidence="6">
    <location>
        <begin position="290"/>
        <end position="396"/>
    </location>
</feature>
<evidence type="ECO:0000256" key="4">
    <source>
        <dbReference type="ARBA" id="ARBA00023163"/>
    </source>
</evidence>
<comment type="caution">
    <text evidence="7">The sequence shown here is derived from an EMBL/GenBank/DDBJ whole genome shotgun (WGS) entry which is preliminary data.</text>
</comment>
<accession>A0A0J9CC62</accession>
<proteinExistence type="predicted"/>
<keyword evidence="3" id="KW-0010">Activator</keyword>
<dbReference type="InterPro" id="IPR011608">
    <property type="entry name" value="PRD"/>
</dbReference>
<dbReference type="Pfam" id="PF05043">
    <property type="entry name" value="Mga"/>
    <property type="match status" value="1"/>
</dbReference>
<dbReference type="InterPro" id="IPR002178">
    <property type="entry name" value="PTS_EIIA_type-2_dom"/>
</dbReference>
<dbReference type="InterPro" id="IPR007737">
    <property type="entry name" value="Mga_HTH"/>
</dbReference>
<dbReference type="PATRIC" id="fig|742734.4.peg.1340"/>
<dbReference type="PANTHER" id="PTHR30185:SF12">
    <property type="entry name" value="TRANSCRIPTIONAL REGULATOR MANR"/>
    <property type="match status" value="1"/>
</dbReference>
<name>A0A0J9CC62_9FIRM</name>
<dbReference type="RefSeq" id="WP_007862810.1">
    <property type="nucleotide sequence ID" value="NZ_KQ235876.1"/>
</dbReference>
<dbReference type="Gene3D" id="1.10.1790.10">
    <property type="entry name" value="PRD domain"/>
    <property type="match status" value="1"/>
</dbReference>
<evidence type="ECO:0000256" key="3">
    <source>
        <dbReference type="ARBA" id="ARBA00023159"/>
    </source>
</evidence>
<dbReference type="Pfam" id="PF00359">
    <property type="entry name" value="PTS_EIIA_2"/>
    <property type="match status" value="1"/>
</dbReference>
<evidence type="ECO:0000256" key="2">
    <source>
        <dbReference type="ARBA" id="ARBA00023015"/>
    </source>
</evidence>
<gene>
    <name evidence="7" type="ORF">HMPREF9470_01247</name>
</gene>
<dbReference type="Gene3D" id="3.40.930.10">
    <property type="entry name" value="Mannitol-specific EII, Chain A"/>
    <property type="match status" value="1"/>
</dbReference>
<dbReference type="Proteomes" id="UP000037392">
    <property type="component" value="Unassembled WGS sequence"/>
</dbReference>
<dbReference type="Pfam" id="PF00874">
    <property type="entry name" value="PRD"/>
    <property type="match status" value="1"/>
</dbReference>
<dbReference type="PANTHER" id="PTHR30185">
    <property type="entry name" value="CRYPTIC BETA-GLUCOSIDE BGL OPERON ANTITERMINATOR"/>
    <property type="match status" value="1"/>
</dbReference>
<dbReference type="InterPro" id="IPR016152">
    <property type="entry name" value="PTrfase/Anion_transptr"/>
</dbReference>
<keyword evidence="4" id="KW-0804">Transcription</keyword>